<dbReference type="SUPFAM" id="SSF75005">
    <property type="entry name" value="Arabinanase/levansucrase/invertase"/>
    <property type="match status" value="1"/>
</dbReference>
<dbReference type="CDD" id="cd08983">
    <property type="entry name" value="GH43_Bt3655-like"/>
    <property type="match status" value="1"/>
</dbReference>
<dbReference type="InterPro" id="IPR036195">
    <property type="entry name" value="AbfB_ABD_sf"/>
</dbReference>
<accession>A0ABW1DB50</accession>
<evidence type="ECO:0000313" key="4">
    <source>
        <dbReference type="Proteomes" id="UP001596058"/>
    </source>
</evidence>
<dbReference type="PROSITE" id="PS51257">
    <property type="entry name" value="PROKAR_LIPOPROTEIN"/>
    <property type="match status" value="1"/>
</dbReference>
<dbReference type="Gene3D" id="2.115.10.20">
    <property type="entry name" value="Glycosyl hydrolase domain, family 43"/>
    <property type="match status" value="1"/>
</dbReference>
<feature type="domain" description="Alpha-L-arabinofuranosidase B arabinose-binding" evidence="2">
    <location>
        <begin position="325"/>
        <end position="455"/>
    </location>
</feature>
<organism evidence="3 4">
    <name type="scientific">Nonomuraea insulae</name>
    <dbReference type="NCBI Taxonomy" id="1616787"/>
    <lineage>
        <taxon>Bacteria</taxon>
        <taxon>Bacillati</taxon>
        <taxon>Actinomycetota</taxon>
        <taxon>Actinomycetes</taxon>
        <taxon>Streptosporangiales</taxon>
        <taxon>Streptosporangiaceae</taxon>
        <taxon>Nonomuraea</taxon>
    </lineage>
</organism>
<comment type="caution">
    <text evidence="3">The sequence shown here is derived from an EMBL/GenBank/DDBJ whole genome shotgun (WGS) entry which is preliminary data.</text>
</comment>
<proteinExistence type="predicted"/>
<dbReference type="CDD" id="cd23399">
    <property type="entry name" value="beta-trefoil_ABD_ABFB"/>
    <property type="match status" value="1"/>
</dbReference>
<keyword evidence="1" id="KW-0732">Signal</keyword>
<feature type="chain" id="PRO_5046321456" evidence="1">
    <location>
        <begin position="30"/>
        <end position="457"/>
    </location>
</feature>
<dbReference type="RefSeq" id="WP_379524715.1">
    <property type="nucleotide sequence ID" value="NZ_JBHSPA010000121.1"/>
</dbReference>
<dbReference type="Pfam" id="PF05270">
    <property type="entry name" value="AbfB"/>
    <property type="match status" value="1"/>
</dbReference>
<name>A0ABW1DB50_9ACTN</name>
<dbReference type="EMBL" id="JBHSPA010000121">
    <property type="protein sequence ID" value="MFC5835295.1"/>
    <property type="molecule type" value="Genomic_DNA"/>
</dbReference>
<dbReference type="Gene3D" id="2.80.10.50">
    <property type="match status" value="1"/>
</dbReference>
<evidence type="ECO:0000256" key="1">
    <source>
        <dbReference type="SAM" id="SignalP"/>
    </source>
</evidence>
<evidence type="ECO:0000259" key="2">
    <source>
        <dbReference type="Pfam" id="PF05270"/>
    </source>
</evidence>
<keyword evidence="4" id="KW-1185">Reference proteome</keyword>
<protein>
    <submittedName>
        <fullName evidence="3">AbfB domain-containing protein</fullName>
    </submittedName>
</protein>
<gene>
    <name evidence="3" type="ORF">ACFPZ3_66725</name>
</gene>
<dbReference type="PANTHER" id="PTHR43301:SF3">
    <property type="entry name" value="ARABINAN ENDO-1,5-ALPHA-L-ARABINOSIDASE A-RELATED"/>
    <property type="match status" value="1"/>
</dbReference>
<evidence type="ECO:0000313" key="3">
    <source>
        <dbReference type="EMBL" id="MFC5835295.1"/>
    </source>
</evidence>
<dbReference type="SUPFAM" id="SSF110221">
    <property type="entry name" value="AbfB domain"/>
    <property type="match status" value="1"/>
</dbReference>
<feature type="signal peptide" evidence="1">
    <location>
        <begin position="1"/>
        <end position="29"/>
    </location>
</feature>
<dbReference type="InterPro" id="IPR023296">
    <property type="entry name" value="Glyco_hydro_beta-prop_sf"/>
</dbReference>
<dbReference type="PANTHER" id="PTHR43301">
    <property type="entry name" value="ARABINAN ENDO-1,5-ALPHA-L-ARABINOSIDASE"/>
    <property type="match status" value="1"/>
</dbReference>
<dbReference type="InterPro" id="IPR007934">
    <property type="entry name" value="AbfB_ABD"/>
</dbReference>
<reference evidence="4" key="1">
    <citation type="journal article" date="2019" name="Int. J. Syst. Evol. Microbiol.">
        <title>The Global Catalogue of Microorganisms (GCM) 10K type strain sequencing project: providing services to taxonomists for standard genome sequencing and annotation.</title>
        <authorList>
            <consortium name="The Broad Institute Genomics Platform"/>
            <consortium name="The Broad Institute Genome Sequencing Center for Infectious Disease"/>
            <person name="Wu L."/>
            <person name="Ma J."/>
        </authorList>
    </citation>
    <scope>NUCLEOTIDE SEQUENCE [LARGE SCALE GENOMIC DNA]</scope>
    <source>
        <strain evidence="4">CCUG 53903</strain>
    </source>
</reference>
<dbReference type="Proteomes" id="UP001596058">
    <property type="component" value="Unassembled WGS sequence"/>
</dbReference>
<dbReference type="InterPro" id="IPR050727">
    <property type="entry name" value="GH43_arabinanases"/>
</dbReference>
<sequence length="457" mass="50757">MSLRRTTFAFVALLTAALSCLVNVPAAHAATYSAYVMGYFKESPNQSGDSYALHLAVSSDGLSWTPLNQNNPVATPTAGMQGLRDPYILRKQDGTFVVLATDLKGRVFNLNNQYIHVWDSANLTGFSNYRRVRLHGMNTHSWAPEAFWVPSRNQYAVIYSANNGTRDVFMVNYTTDFINMGAAQVFFDPGFNVLDGDVLVDGNNFYLSYKNLSNGNLYVARSTTGAPNSFTTLTSGLRQGDGIEAPILVKSNTSTSFWLWGDSYAPANAVFYSWQSSNINGNAWSALNQRTYTAPINSKHATISPITEAERAALVSRWGAPQWNRLKSYNLPGRYVRHADNLGRIDPFPMDPTADQQWRLVPGLADSAGVSFESVNYPGRYLRHSNYAIRLDPNDGTAAFRADATFSRTAGLADGAWASFRSYNYPDRYLRHSSYLLRIDPITDAQGRQDATFQVTY</sequence>